<evidence type="ECO:0000313" key="2">
    <source>
        <dbReference type="Proteomes" id="UP001431776"/>
    </source>
</evidence>
<evidence type="ECO:0008006" key="3">
    <source>
        <dbReference type="Google" id="ProtNLM"/>
    </source>
</evidence>
<keyword evidence="2" id="KW-1185">Reference proteome</keyword>
<gene>
    <name evidence="1" type="ORF">QJ522_04945</name>
</gene>
<dbReference type="RefSeq" id="WP_349243786.1">
    <property type="nucleotide sequence ID" value="NZ_JASCXX010000004.1"/>
</dbReference>
<accession>A0AAW6TY63</accession>
<dbReference type="AlphaFoldDB" id="A0AAW6TY63"/>
<proteinExistence type="predicted"/>
<comment type="caution">
    <text evidence="1">The sequence shown here is derived from an EMBL/GenBank/DDBJ whole genome shotgun (WGS) entry which is preliminary data.</text>
</comment>
<name>A0AAW6TY63_9BACT</name>
<sequence length="382" mass="43062">MNAKRLVLSVIVGLLLGGPMAQARIKLVALPERAATIIRLDNPNATLIEEERVLTLQQGLNKVDFSWKGVQIDEDSIRLEVLDHPDTVNLLSVSYPPGESALVWEISSGGNYAETVRISYLLGNIDRLITYKAVADKAETHVDLRSYVILRNFSGEDFDHARILLDYGEAFEQGIDHEETKQVLFLKAPTVPIRKVWTFDAAKLPWDAERLDNQNVGIPVSYRIVNDAASGLGQFAMWGGKARLFQDDGRSSTIFLGEDNAPLVPVGEKMELYIGDSRDIVVTQRKMRDVQINLRKNDSDRVVLYDTDEIITAKIENFKDSPATLTMIQHIEGQWDMEKCNLPYTKKNASTLEFEIELPARTDAGPAVQELTMHYHRRNVRN</sequence>
<dbReference type="PANTHER" id="PTHR38075:SF1">
    <property type="entry name" value="DUF4139 DOMAIN-CONTAINING PROTEIN"/>
    <property type="match status" value="1"/>
</dbReference>
<organism evidence="1 2">
    <name type="scientific">Anaerobaca lacustris</name>
    <dbReference type="NCBI Taxonomy" id="3044600"/>
    <lineage>
        <taxon>Bacteria</taxon>
        <taxon>Pseudomonadati</taxon>
        <taxon>Planctomycetota</taxon>
        <taxon>Phycisphaerae</taxon>
        <taxon>Sedimentisphaerales</taxon>
        <taxon>Anaerobacaceae</taxon>
        <taxon>Anaerobaca</taxon>
    </lineage>
</organism>
<evidence type="ECO:0000313" key="1">
    <source>
        <dbReference type="EMBL" id="MDI6448381.1"/>
    </source>
</evidence>
<dbReference type="EMBL" id="JASCXX010000004">
    <property type="protein sequence ID" value="MDI6448381.1"/>
    <property type="molecule type" value="Genomic_DNA"/>
</dbReference>
<reference evidence="1" key="1">
    <citation type="submission" date="2023-05" db="EMBL/GenBank/DDBJ databases">
        <title>Anaerotaeda fermentans gen. nov., sp. nov., a novel anaerobic planctomycete of the new family within the order Sedimentisphaerales isolated from Taman Peninsula, Russia.</title>
        <authorList>
            <person name="Khomyakova M.A."/>
            <person name="Merkel A.Y."/>
            <person name="Slobodkin A.I."/>
        </authorList>
    </citation>
    <scope>NUCLEOTIDE SEQUENCE</scope>
    <source>
        <strain evidence="1">M17dextr</strain>
    </source>
</reference>
<dbReference type="Proteomes" id="UP001431776">
    <property type="component" value="Unassembled WGS sequence"/>
</dbReference>
<protein>
    <recommendedName>
        <fullName evidence="3">DUF4139 domain-containing protein</fullName>
    </recommendedName>
</protein>
<dbReference type="PANTHER" id="PTHR38075">
    <property type="entry name" value="DUF4139 DOMAIN-CONTAINING PROTEIN"/>
    <property type="match status" value="1"/>
</dbReference>